<accession>A0A7L6B3G4</accession>
<evidence type="ECO:0000313" key="2">
    <source>
        <dbReference type="Proteomes" id="UP000510844"/>
    </source>
</evidence>
<name>A0A7L6B3G4_9ACTN</name>
<keyword evidence="2" id="KW-1185">Reference proteome</keyword>
<protein>
    <submittedName>
        <fullName evidence="1">Uncharacterized protein</fullName>
    </submittedName>
</protein>
<evidence type="ECO:0000313" key="1">
    <source>
        <dbReference type="EMBL" id="QLQ36477.1"/>
    </source>
</evidence>
<dbReference type="AlphaFoldDB" id="A0A7L6B3G4"/>
<reference evidence="1 2" key="2">
    <citation type="journal article" date="2021" name="Mar. Drugs">
        <title>A New Micromonospora Strain with Antibiotic Activity Isolated from the Microbiome of a Mid-Atlantic Deep-Sea Sponge.</title>
        <authorList>
            <person name="Back C.R."/>
            <person name="Stennett H.L."/>
            <person name="Williams S.E."/>
            <person name="Wang L."/>
            <person name="Ojeda Gomez J."/>
            <person name="Abdulle O.M."/>
            <person name="Duffy T."/>
            <person name="Neal C."/>
            <person name="Mantell J."/>
            <person name="Jepson M.A."/>
            <person name="Hendry K.R."/>
            <person name="Powell D."/>
            <person name="Stach J.E.M."/>
            <person name="Essex-Lopresti A.E."/>
            <person name="Willis C.L."/>
            <person name="Curnow P."/>
            <person name="Race P.R."/>
        </authorList>
    </citation>
    <scope>NUCLEOTIDE SEQUENCE [LARGE SCALE GENOMIC DNA]</scope>
    <source>
        <strain evidence="1 2">28ISP2-46</strain>
    </source>
</reference>
<gene>
    <name evidence="1" type="ORF">H1D33_24750</name>
</gene>
<dbReference type="Proteomes" id="UP000510844">
    <property type="component" value="Chromosome"/>
</dbReference>
<dbReference type="KEGG" id="mfeu:H1D33_24750"/>
<organism evidence="1 2">
    <name type="scientific">Micromonospora robiginosa</name>
    <dbReference type="NCBI Taxonomy" id="2749844"/>
    <lineage>
        <taxon>Bacteria</taxon>
        <taxon>Bacillati</taxon>
        <taxon>Actinomycetota</taxon>
        <taxon>Actinomycetes</taxon>
        <taxon>Micromonosporales</taxon>
        <taxon>Micromonosporaceae</taxon>
        <taxon>Micromonospora</taxon>
    </lineage>
</organism>
<proteinExistence type="predicted"/>
<dbReference type="RefSeq" id="WP_181568993.1">
    <property type="nucleotide sequence ID" value="NZ_CP059322.2"/>
</dbReference>
<reference evidence="2" key="1">
    <citation type="submission" date="2020-07" db="EMBL/GenBank/DDBJ databases">
        <title>A new Micromonospora strain with potent antibiotic activity isolated from the microbiome of a mid-Atlantic deep-sea sponge.</title>
        <authorList>
            <person name="Back C.R."/>
            <person name="Stennett H.L."/>
            <person name="Williams S.E."/>
            <person name="Wang L."/>
            <person name="Ojeda Gomez J."/>
            <person name="Abdulle O.M."/>
            <person name="Duffy T."/>
            <person name="Hendry K.R."/>
            <person name="Powell D."/>
            <person name="Stach J.E."/>
            <person name="Essex-Lopresti A.E."/>
            <person name="Willis C.L."/>
            <person name="Curnow P."/>
            <person name="Race P.R."/>
        </authorList>
    </citation>
    <scope>NUCLEOTIDE SEQUENCE [LARGE SCALE GENOMIC DNA]</scope>
    <source>
        <strain evidence="2">28ISP2-46</strain>
    </source>
</reference>
<sequence>MGHPPGTPPYASLADGAPLECVIALGHDDEGDRHPVAAAAGRTPGTVARHRSLVAALTARGYAVGPVAAAPVLAATGREPVPDGCTTFLTHPDAFRPSPSAPGRPVVVRIVANTDGRQGACAAAALSDGLRSATVCMYVGHLRFGLGPDFDPALPITVTPGSGLPADPDRLARHAARTARRSGRRLEETLDSWLSDGLLRIDRTGAGRVVLAHRNLVPGSAVARLTHWLARNAPGGLAEPAFPARSGSGPVVVSADRPDASGARPPRLWVLMTCRASALFPALRRGLAPDPVWLVGPPGMVSLEEWRTLPWILDALAAGGPWAEILGVLDAPAYGGRLVLDAPAGHEDRRGRGDG</sequence>
<dbReference type="EMBL" id="CP059322">
    <property type="protein sequence ID" value="QLQ36477.1"/>
    <property type="molecule type" value="Genomic_DNA"/>
</dbReference>